<evidence type="ECO:0000256" key="9">
    <source>
        <dbReference type="ARBA" id="ARBA00023136"/>
    </source>
</evidence>
<dbReference type="NCBIfam" id="TIGR01144">
    <property type="entry name" value="ATP_synt_b"/>
    <property type="match status" value="1"/>
</dbReference>
<evidence type="ECO:0000256" key="1">
    <source>
        <dbReference type="ARBA" id="ARBA00005513"/>
    </source>
</evidence>
<organism evidence="16 17">
    <name type="scientific">Candidatus Allofournierella pullicola</name>
    <dbReference type="NCBI Taxonomy" id="2838596"/>
    <lineage>
        <taxon>Bacteria</taxon>
        <taxon>Bacillati</taxon>
        <taxon>Bacillota</taxon>
        <taxon>Clostridia</taxon>
        <taxon>Eubacteriales</taxon>
        <taxon>Oscillospiraceae</taxon>
        <taxon>Allofournierella</taxon>
    </lineage>
</organism>
<reference evidence="16" key="2">
    <citation type="submission" date="2021-04" db="EMBL/GenBank/DDBJ databases">
        <authorList>
            <person name="Gilroy R."/>
        </authorList>
    </citation>
    <scope>NUCLEOTIDE SEQUENCE</scope>
    <source>
        <strain evidence="16">2239</strain>
    </source>
</reference>
<dbReference type="GO" id="GO:0046961">
    <property type="term" value="F:proton-transporting ATPase activity, rotational mechanism"/>
    <property type="evidence" value="ECO:0007669"/>
    <property type="project" value="TreeGrafter"/>
</dbReference>
<evidence type="ECO:0000256" key="12">
    <source>
        <dbReference type="ARBA" id="ARBA00037847"/>
    </source>
</evidence>
<comment type="subunit">
    <text evidence="13">F-type ATPases have 2 components, F(1) - the catalytic core - and F(0) - the membrane proton channel. F(1) has five subunits: alpha(3), beta(3), gamma(1), delta(1), epsilon(1). F(0) has three main subunits: a(1), b(2) and c(10-14). The alpha and beta chains form an alternating ring which encloses part of the gamma chain. F(1) is attached to F(0) by a central stalk formed by the gamma and epsilon chains, while a peripheral stalk is formed by the delta and b chains.</text>
</comment>
<evidence type="ECO:0000256" key="4">
    <source>
        <dbReference type="ARBA" id="ARBA00022547"/>
    </source>
</evidence>
<comment type="function">
    <text evidence="11 13">F(1)F(0) ATP synthase produces ATP from ADP in the presence of a proton or sodium gradient. F-type ATPases consist of two structural domains, F(1) containing the extramembraneous catalytic core and F(0) containing the membrane proton channel, linked together by a central stalk and a peripheral stalk. During catalysis, ATP synthesis in the catalytic domain of F(1) is coupled via a rotary mechanism of the central stalk subunits to proton translocation.</text>
</comment>
<keyword evidence="7 13" id="KW-1133">Transmembrane helix</keyword>
<dbReference type="GO" id="GO:0012505">
    <property type="term" value="C:endomembrane system"/>
    <property type="evidence" value="ECO:0007669"/>
    <property type="project" value="UniProtKB-SubCell"/>
</dbReference>
<evidence type="ECO:0000256" key="14">
    <source>
        <dbReference type="RuleBase" id="RU003848"/>
    </source>
</evidence>
<evidence type="ECO:0000256" key="15">
    <source>
        <dbReference type="SAM" id="Coils"/>
    </source>
</evidence>
<evidence type="ECO:0000256" key="5">
    <source>
        <dbReference type="ARBA" id="ARBA00022692"/>
    </source>
</evidence>
<keyword evidence="10 13" id="KW-0066">ATP synthesis</keyword>
<keyword evidence="6 13" id="KW-0375">Hydrogen ion transport</keyword>
<dbReference type="EMBL" id="DXFW01000037">
    <property type="protein sequence ID" value="HIX06552.1"/>
    <property type="molecule type" value="Genomic_DNA"/>
</dbReference>
<dbReference type="GO" id="GO:0046933">
    <property type="term" value="F:proton-transporting ATP synthase activity, rotational mechanism"/>
    <property type="evidence" value="ECO:0007669"/>
    <property type="project" value="UniProtKB-UniRule"/>
</dbReference>
<comment type="subcellular location">
    <subcellularLocation>
        <location evidence="13">Cell membrane</location>
        <topology evidence="13">Single-pass membrane protein</topology>
    </subcellularLocation>
    <subcellularLocation>
        <location evidence="12">Endomembrane system</location>
        <topology evidence="12">Single-pass membrane protein</topology>
    </subcellularLocation>
</comment>
<evidence type="ECO:0000256" key="10">
    <source>
        <dbReference type="ARBA" id="ARBA00023310"/>
    </source>
</evidence>
<keyword evidence="15" id="KW-0175">Coiled coil</keyword>
<evidence type="ECO:0000256" key="11">
    <source>
        <dbReference type="ARBA" id="ARBA00025198"/>
    </source>
</evidence>
<comment type="caution">
    <text evidence="16">The sequence shown here is derived from an EMBL/GenBank/DDBJ whole genome shotgun (WGS) entry which is preliminary data.</text>
</comment>
<evidence type="ECO:0000313" key="17">
    <source>
        <dbReference type="Proteomes" id="UP000824193"/>
    </source>
</evidence>
<evidence type="ECO:0000313" key="16">
    <source>
        <dbReference type="EMBL" id="HIX06552.1"/>
    </source>
</evidence>
<sequence length="168" mass="18524">MEQFKDLVTITPWHMIMMLGNLLILTLIVKKLLFERVQKVLDERQARADAMLDDARKAKETAEAEKAEYESHLAAAKQEVADMLAQADKTAAARSEETLAAARAQAAQMKQKAEAEIEQARKKALNDAKDEIGGMAMAIASKVVEREISEADHKALIDSFIENVGDAS</sequence>
<protein>
    <recommendedName>
        <fullName evidence="13">ATP synthase subunit b</fullName>
    </recommendedName>
    <alternativeName>
        <fullName evidence="13">ATP synthase F(0) sector subunit b</fullName>
    </alternativeName>
    <alternativeName>
        <fullName evidence="13">ATPase subunit I</fullName>
    </alternativeName>
    <alternativeName>
        <fullName evidence="13">F-type ATPase subunit b</fullName>
        <shortName evidence="13">F-ATPase subunit b</shortName>
    </alternativeName>
</protein>
<evidence type="ECO:0000256" key="2">
    <source>
        <dbReference type="ARBA" id="ARBA00022448"/>
    </source>
</evidence>
<dbReference type="InterPro" id="IPR002146">
    <property type="entry name" value="ATP_synth_b/b'su_bac/chlpt"/>
</dbReference>
<dbReference type="Pfam" id="PF00430">
    <property type="entry name" value="ATP-synt_B"/>
    <property type="match status" value="1"/>
</dbReference>
<proteinExistence type="inferred from homology"/>
<feature type="transmembrane region" description="Helical" evidence="13">
    <location>
        <begin position="12"/>
        <end position="29"/>
    </location>
</feature>
<evidence type="ECO:0000256" key="7">
    <source>
        <dbReference type="ARBA" id="ARBA00022989"/>
    </source>
</evidence>
<dbReference type="InterPro" id="IPR050059">
    <property type="entry name" value="ATP_synthase_B_chain"/>
</dbReference>
<dbReference type="Proteomes" id="UP000824193">
    <property type="component" value="Unassembled WGS sequence"/>
</dbReference>
<dbReference type="CDD" id="cd06503">
    <property type="entry name" value="ATP-synt_Fo_b"/>
    <property type="match status" value="1"/>
</dbReference>
<keyword evidence="8 13" id="KW-0406">Ion transport</keyword>
<dbReference type="InterPro" id="IPR005864">
    <property type="entry name" value="ATP_synth_F0_bsu_bac"/>
</dbReference>
<keyword evidence="4 13" id="KW-0138">CF(0)</keyword>
<feature type="coiled-coil region" evidence="15">
    <location>
        <begin position="45"/>
        <end position="130"/>
    </location>
</feature>
<dbReference type="GO" id="GO:0045259">
    <property type="term" value="C:proton-transporting ATP synthase complex"/>
    <property type="evidence" value="ECO:0007669"/>
    <property type="project" value="UniProtKB-KW"/>
</dbReference>
<dbReference type="AlphaFoldDB" id="A0A9D2AF49"/>
<comment type="function">
    <text evidence="13">Component of the F(0) channel, it forms part of the peripheral stalk, linking F(1) to F(0).</text>
</comment>
<keyword evidence="9 13" id="KW-0472">Membrane</keyword>
<comment type="similarity">
    <text evidence="1 13 14">Belongs to the ATPase B chain family.</text>
</comment>
<dbReference type="HAMAP" id="MF_01398">
    <property type="entry name" value="ATP_synth_b_bprime"/>
    <property type="match status" value="1"/>
</dbReference>
<gene>
    <name evidence="13 16" type="primary">atpF</name>
    <name evidence="16" type="ORF">H9865_10740</name>
</gene>
<evidence type="ECO:0000256" key="3">
    <source>
        <dbReference type="ARBA" id="ARBA00022475"/>
    </source>
</evidence>
<reference evidence="16" key="1">
    <citation type="journal article" date="2021" name="PeerJ">
        <title>Extensive microbial diversity within the chicken gut microbiome revealed by metagenomics and culture.</title>
        <authorList>
            <person name="Gilroy R."/>
            <person name="Ravi A."/>
            <person name="Getino M."/>
            <person name="Pursley I."/>
            <person name="Horton D.L."/>
            <person name="Alikhan N.F."/>
            <person name="Baker D."/>
            <person name="Gharbi K."/>
            <person name="Hall N."/>
            <person name="Watson M."/>
            <person name="Adriaenssens E.M."/>
            <person name="Foster-Nyarko E."/>
            <person name="Jarju S."/>
            <person name="Secka A."/>
            <person name="Antonio M."/>
            <person name="Oren A."/>
            <person name="Chaudhuri R.R."/>
            <person name="La Ragione R."/>
            <person name="Hildebrand F."/>
            <person name="Pallen M.J."/>
        </authorList>
    </citation>
    <scope>NUCLEOTIDE SEQUENCE</scope>
    <source>
        <strain evidence="16">2239</strain>
    </source>
</reference>
<keyword evidence="5 13" id="KW-0812">Transmembrane</keyword>
<evidence type="ECO:0000256" key="13">
    <source>
        <dbReference type="HAMAP-Rule" id="MF_01398"/>
    </source>
</evidence>
<keyword evidence="3 13" id="KW-1003">Cell membrane</keyword>
<keyword evidence="2 13" id="KW-0813">Transport</keyword>
<name>A0A9D2AF49_9FIRM</name>
<accession>A0A9D2AF49</accession>
<dbReference type="PANTHER" id="PTHR33445:SF1">
    <property type="entry name" value="ATP SYNTHASE SUBUNIT B"/>
    <property type="match status" value="1"/>
</dbReference>
<evidence type="ECO:0000256" key="6">
    <source>
        <dbReference type="ARBA" id="ARBA00022781"/>
    </source>
</evidence>
<dbReference type="GO" id="GO:0005886">
    <property type="term" value="C:plasma membrane"/>
    <property type="evidence" value="ECO:0007669"/>
    <property type="project" value="UniProtKB-SubCell"/>
</dbReference>
<evidence type="ECO:0000256" key="8">
    <source>
        <dbReference type="ARBA" id="ARBA00023065"/>
    </source>
</evidence>
<dbReference type="PANTHER" id="PTHR33445">
    <property type="entry name" value="ATP SYNTHASE SUBUNIT B', CHLOROPLASTIC"/>
    <property type="match status" value="1"/>
</dbReference>